<name>A0AAD5UPJ4_9APHY</name>
<keyword evidence="2" id="KW-1185">Reference proteome</keyword>
<organism evidence="1 2">
    <name type="scientific">Meripilus lineatus</name>
    <dbReference type="NCBI Taxonomy" id="2056292"/>
    <lineage>
        <taxon>Eukaryota</taxon>
        <taxon>Fungi</taxon>
        <taxon>Dikarya</taxon>
        <taxon>Basidiomycota</taxon>
        <taxon>Agaricomycotina</taxon>
        <taxon>Agaricomycetes</taxon>
        <taxon>Polyporales</taxon>
        <taxon>Meripilaceae</taxon>
        <taxon>Meripilus</taxon>
    </lineage>
</organism>
<evidence type="ECO:0000313" key="2">
    <source>
        <dbReference type="Proteomes" id="UP001212997"/>
    </source>
</evidence>
<gene>
    <name evidence="1" type="ORF">NLI96_g12628</name>
</gene>
<reference evidence="1" key="1">
    <citation type="submission" date="2022-07" db="EMBL/GenBank/DDBJ databases">
        <title>Genome Sequence of Physisporinus lineatus.</title>
        <authorList>
            <person name="Buettner E."/>
        </authorList>
    </citation>
    <scope>NUCLEOTIDE SEQUENCE</scope>
    <source>
        <strain evidence="1">VT162</strain>
    </source>
</reference>
<evidence type="ECO:0000313" key="1">
    <source>
        <dbReference type="EMBL" id="KAJ3474145.1"/>
    </source>
</evidence>
<dbReference type="Proteomes" id="UP001212997">
    <property type="component" value="Unassembled WGS sequence"/>
</dbReference>
<sequence length="897" mass="101767">MAIDPLSSINCLTSSRPRIPHDVQRLIVEALGSPIFDLETGISGDPTVDGLTSIREVYHDLRSCSLVSRAWASFSQKVLFSFVFVETSAQLDRLFPVVCDPNSPRLAHHIRRIVVRYLPPYFKMGEALPRIAAMKLPELFRLELAAPLGIDPDAHPCHFAFHHAYSALLSPLRNVQVLHLKGICLSNLTELRRLIAAFRGIQAVDLDEVSTGEHRDRDFRPLFLATKSSLHRVQYRSCPSVIYDQTPALWISCPTSARLRNVPNAEHEGVPSISEEVAHLIACFRPLSSSRRQLPEMWEWQPPLDPHQPWSLVSRVDAYTVTRHFRFAWDHSTSKHYSAEHPSNPTFGLINLIGIRVENAREIAAVDGWWLPLINAVEELASLESKLRNMEEVGLHFHSYRGGRHPEPDFLDYIQTIIMPLKDTALESRLVVTINKIPLGYLLRSLPRLDLEIQLAILGHIVEENKFLASQVSKYEESENSAATDKRPLLSVLAACSLVCSEWRRPSQSGLYAWIILDNSSHFDHVYHMLLPRTSTAPHLIQHVCRISIQHASATGKSPLDFGQVLQRIANLGLPNLREIDLLQDPAIGEHFPFPPSLLLHVSRFRFHPLRALHLRGFRFTSLDQLRRLLSAFRGLETATLSQIRLGEHVVGDFRPLRHYSGLGLRQVLQYRADTVSPDLSTLEFWIAPYTDPRTNNTSKLAEASQPQPCPVLSTDMMALIGSFHIFRPKSSHHFVECQWTKRVCSDSSTLWILNNVGASEVRRFAFHTTKSVDNPTLSIRNLTELSLGAKAAIRSESDGWEHLFLGIETLASKILSDCLNLQKLEFSFISDTKDYLLNNRTFADLGRMERTLRKRYASQIQQAIQPLFRFGFEMAFIIDGRSLRDVLQDPIDMPET</sequence>
<dbReference type="EMBL" id="JANAWD010001141">
    <property type="protein sequence ID" value="KAJ3474145.1"/>
    <property type="molecule type" value="Genomic_DNA"/>
</dbReference>
<protein>
    <submittedName>
        <fullName evidence="1">Uncharacterized protein</fullName>
    </submittedName>
</protein>
<accession>A0AAD5UPJ4</accession>
<proteinExistence type="predicted"/>
<dbReference type="AlphaFoldDB" id="A0AAD5UPJ4"/>
<comment type="caution">
    <text evidence="1">The sequence shown here is derived from an EMBL/GenBank/DDBJ whole genome shotgun (WGS) entry which is preliminary data.</text>
</comment>